<dbReference type="InParanoid" id="E4Y2D6"/>
<evidence type="ECO:0000313" key="1">
    <source>
        <dbReference type="EMBL" id="CBY16030.1"/>
    </source>
</evidence>
<dbReference type="AlphaFoldDB" id="E4Y2D6"/>
<feature type="non-terminal residue" evidence="1">
    <location>
        <position position="108"/>
    </location>
</feature>
<sequence>MTESSFVLSQSIFSSFSAPFSMNVSETVSGTSSSSIISESSFSFSGALNRLFRAFTLLKRDFNYKIERFLLKLLLYESLLFPKTTDFQGTGNLPTPIRKCRFCRSEIA</sequence>
<protein>
    <submittedName>
        <fullName evidence="1">Uncharacterized protein</fullName>
    </submittedName>
</protein>
<name>E4Y2D6_OIKDI</name>
<keyword evidence="2" id="KW-1185">Reference proteome</keyword>
<dbReference type="Proteomes" id="UP000001307">
    <property type="component" value="Unassembled WGS sequence"/>
</dbReference>
<organism evidence="1">
    <name type="scientific">Oikopleura dioica</name>
    <name type="common">Tunicate</name>
    <dbReference type="NCBI Taxonomy" id="34765"/>
    <lineage>
        <taxon>Eukaryota</taxon>
        <taxon>Metazoa</taxon>
        <taxon>Chordata</taxon>
        <taxon>Tunicata</taxon>
        <taxon>Appendicularia</taxon>
        <taxon>Copelata</taxon>
        <taxon>Oikopleuridae</taxon>
        <taxon>Oikopleura</taxon>
    </lineage>
</organism>
<gene>
    <name evidence="1" type="ORF">GSOID_T00016329001</name>
</gene>
<reference evidence="1" key="1">
    <citation type="journal article" date="2010" name="Science">
        <title>Plasticity of animal genome architecture unmasked by rapid evolution of a pelagic tunicate.</title>
        <authorList>
            <person name="Denoeud F."/>
            <person name="Henriet S."/>
            <person name="Mungpakdee S."/>
            <person name="Aury J.M."/>
            <person name="Da Silva C."/>
            <person name="Brinkmann H."/>
            <person name="Mikhaleva J."/>
            <person name="Olsen L.C."/>
            <person name="Jubin C."/>
            <person name="Canestro C."/>
            <person name="Bouquet J.M."/>
            <person name="Danks G."/>
            <person name="Poulain J."/>
            <person name="Campsteijn C."/>
            <person name="Adamski M."/>
            <person name="Cross I."/>
            <person name="Yadetie F."/>
            <person name="Muffato M."/>
            <person name="Louis A."/>
            <person name="Butcher S."/>
            <person name="Tsagkogeorga G."/>
            <person name="Konrad A."/>
            <person name="Singh S."/>
            <person name="Jensen M.F."/>
            <person name="Cong E.H."/>
            <person name="Eikeseth-Otteraa H."/>
            <person name="Noel B."/>
            <person name="Anthouard V."/>
            <person name="Porcel B.M."/>
            <person name="Kachouri-Lafond R."/>
            <person name="Nishino A."/>
            <person name="Ugolini M."/>
            <person name="Chourrout P."/>
            <person name="Nishida H."/>
            <person name="Aasland R."/>
            <person name="Huzurbazar S."/>
            <person name="Westhof E."/>
            <person name="Delsuc F."/>
            <person name="Lehrach H."/>
            <person name="Reinhardt R."/>
            <person name="Weissenbach J."/>
            <person name="Roy S.W."/>
            <person name="Artiguenave F."/>
            <person name="Postlethwait J.H."/>
            <person name="Manak J.R."/>
            <person name="Thompson E.M."/>
            <person name="Jaillon O."/>
            <person name="Du Pasquier L."/>
            <person name="Boudinot P."/>
            <person name="Liberles D.A."/>
            <person name="Volff J.N."/>
            <person name="Philippe H."/>
            <person name="Lenhard B."/>
            <person name="Roest Crollius H."/>
            <person name="Wincker P."/>
            <person name="Chourrout D."/>
        </authorList>
    </citation>
    <scope>NUCLEOTIDE SEQUENCE [LARGE SCALE GENOMIC DNA]</scope>
</reference>
<accession>E4Y2D6</accession>
<proteinExistence type="predicted"/>
<evidence type="ECO:0000313" key="2">
    <source>
        <dbReference type="Proteomes" id="UP000001307"/>
    </source>
</evidence>
<dbReference type="EMBL" id="FN653818">
    <property type="protein sequence ID" value="CBY16030.1"/>
    <property type="molecule type" value="Genomic_DNA"/>
</dbReference>